<reference evidence="2" key="1">
    <citation type="submission" date="2016-11" db="UniProtKB">
        <authorList>
            <consortium name="WormBaseParasite"/>
        </authorList>
    </citation>
    <scope>IDENTIFICATION</scope>
</reference>
<keyword evidence="1" id="KW-1185">Reference proteome</keyword>
<dbReference type="AlphaFoldDB" id="A0A1I7Y511"/>
<protein>
    <submittedName>
        <fullName evidence="2">Uncharacterized protein</fullName>
    </submittedName>
</protein>
<dbReference type="WBParaSite" id="L893_g12686.t1">
    <property type="protein sequence ID" value="L893_g12686.t1"/>
    <property type="gene ID" value="L893_g12686"/>
</dbReference>
<organism evidence="1 2">
    <name type="scientific">Steinernema glaseri</name>
    <dbReference type="NCBI Taxonomy" id="37863"/>
    <lineage>
        <taxon>Eukaryota</taxon>
        <taxon>Metazoa</taxon>
        <taxon>Ecdysozoa</taxon>
        <taxon>Nematoda</taxon>
        <taxon>Chromadorea</taxon>
        <taxon>Rhabditida</taxon>
        <taxon>Tylenchina</taxon>
        <taxon>Panagrolaimomorpha</taxon>
        <taxon>Strongyloidoidea</taxon>
        <taxon>Steinernematidae</taxon>
        <taxon>Steinernema</taxon>
    </lineage>
</organism>
<name>A0A1I7Y511_9BILA</name>
<evidence type="ECO:0000313" key="2">
    <source>
        <dbReference type="WBParaSite" id="L893_g12686.t1"/>
    </source>
</evidence>
<sequence>MLERTSEPSRTIQRCELSKKRVETALFATLVVTARDSRSAICRAAVGTVFAASRGAKSQICTFGFLGGWETRAFGDGRHVDGGRSLQRIGAGLDSICSGFHAEFGGHGTMTYKNEEWDILGYILCFNTIMAATAKDNGNLRCPYLHP</sequence>
<accession>A0A1I7Y511</accession>
<evidence type="ECO:0000313" key="1">
    <source>
        <dbReference type="Proteomes" id="UP000095287"/>
    </source>
</evidence>
<proteinExistence type="predicted"/>
<dbReference type="Proteomes" id="UP000095287">
    <property type="component" value="Unplaced"/>
</dbReference>